<name>A0A2A5AF94_9GAMM</name>
<feature type="chain" id="PRO_5012901566" description="Metallo-beta-lactamase domain-containing protein" evidence="5">
    <location>
        <begin position="29"/>
        <end position="286"/>
    </location>
</feature>
<organism evidence="7 8">
    <name type="scientific">SAR86 cluster bacterium</name>
    <dbReference type="NCBI Taxonomy" id="2030880"/>
    <lineage>
        <taxon>Bacteria</taxon>
        <taxon>Pseudomonadati</taxon>
        <taxon>Pseudomonadota</taxon>
        <taxon>Gammaproteobacteria</taxon>
        <taxon>SAR86 cluster</taxon>
    </lineage>
</organism>
<dbReference type="Gene3D" id="3.60.15.10">
    <property type="entry name" value="Ribonuclease Z/Hydroxyacylglutathione hydrolase-like"/>
    <property type="match status" value="1"/>
</dbReference>
<comment type="cofactor">
    <cofactor evidence="1">
        <name>Zn(2+)</name>
        <dbReference type="ChEBI" id="CHEBI:29105"/>
    </cofactor>
</comment>
<evidence type="ECO:0000256" key="5">
    <source>
        <dbReference type="SAM" id="SignalP"/>
    </source>
</evidence>
<evidence type="ECO:0000256" key="3">
    <source>
        <dbReference type="ARBA" id="ARBA00022801"/>
    </source>
</evidence>
<dbReference type="InterPro" id="IPR051453">
    <property type="entry name" value="MBL_Glyoxalase_II"/>
</dbReference>
<dbReference type="Proteomes" id="UP000218327">
    <property type="component" value="Unassembled WGS sequence"/>
</dbReference>
<evidence type="ECO:0000256" key="2">
    <source>
        <dbReference type="ARBA" id="ARBA00022723"/>
    </source>
</evidence>
<feature type="domain" description="Metallo-beta-lactamase" evidence="6">
    <location>
        <begin position="58"/>
        <end position="233"/>
    </location>
</feature>
<gene>
    <name evidence="7" type="ORF">COA96_17630</name>
</gene>
<sequence>MTIRSKKDILSNICLLFAGLLLSISVSAQELSENDDPEFQRVAPFQVFDNLYYVGAKWVSAWVLETDQGLIVFDSLYGDLTDIMIDGIRELGMDPNDIRYVVVSHAHYDHIGGARRLQQEFGAVVLMTEEDWQMIEEPAVFQEYDKPIRHLTVTDSGTLNLGRTSLRFFKTPGHTTGVLSTRFTVYDNGFPHTAFMFGGVGLNFSGVERMDMYINSVKRLMTMGDVEVNIPNHPGSGEIFERYEILKDRQDGEPHPYVDPERFTAWLDQLLLAAEAKMIEEKAASK</sequence>
<evidence type="ECO:0000259" key="6">
    <source>
        <dbReference type="SMART" id="SM00849"/>
    </source>
</evidence>
<dbReference type="InterPro" id="IPR001279">
    <property type="entry name" value="Metallo-B-lactamas"/>
</dbReference>
<reference evidence="8" key="1">
    <citation type="submission" date="2017-08" db="EMBL/GenBank/DDBJ databases">
        <title>A dynamic microbial community with high functional redundancy inhabits the cold, oxic subseafloor aquifer.</title>
        <authorList>
            <person name="Tully B.J."/>
            <person name="Wheat C.G."/>
            <person name="Glazer B.T."/>
            <person name="Huber J.A."/>
        </authorList>
    </citation>
    <scope>NUCLEOTIDE SEQUENCE [LARGE SCALE GENOMIC DNA]</scope>
</reference>
<keyword evidence="3" id="KW-0378">Hydrolase</keyword>
<dbReference type="PANTHER" id="PTHR46233:SF3">
    <property type="entry name" value="HYDROXYACYLGLUTATHIONE HYDROLASE GLOC"/>
    <property type="match status" value="1"/>
</dbReference>
<dbReference type="SUPFAM" id="SSF56281">
    <property type="entry name" value="Metallo-hydrolase/oxidoreductase"/>
    <property type="match status" value="1"/>
</dbReference>
<proteinExistence type="predicted"/>
<evidence type="ECO:0000256" key="1">
    <source>
        <dbReference type="ARBA" id="ARBA00001947"/>
    </source>
</evidence>
<dbReference type="Pfam" id="PF00753">
    <property type="entry name" value="Lactamase_B"/>
    <property type="match status" value="1"/>
</dbReference>
<dbReference type="CDD" id="cd16280">
    <property type="entry name" value="metallo-hydrolase-like_MBL-fold"/>
    <property type="match status" value="1"/>
</dbReference>
<keyword evidence="4" id="KW-0862">Zinc</keyword>
<dbReference type="InterPro" id="IPR036866">
    <property type="entry name" value="RibonucZ/Hydroxyglut_hydro"/>
</dbReference>
<dbReference type="GO" id="GO:0046872">
    <property type="term" value="F:metal ion binding"/>
    <property type="evidence" value="ECO:0007669"/>
    <property type="project" value="UniProtKB-KW"/>
</dbReference>
<dbReference type="AlphaFoldDB" id="A0A2A5AF94"/>
<dbReference type="PANTHER" id="PTHR46233">
    <property type="entry name" value="HYDROXYACYLGLUTATHIONE HYDROLASE GLOC"/>
    <property type="match status" value="1"/>
</dbReference>
<dbReference type="GO" id="GO:0016787">
    <property type="term" value="F:hydrolase activity"/>
    <property type="evidence" value="ECO:0007669"/>
    <property type="project" value="UniProtKB-KW"/>
</dbReference>
<evidence type="ECO:0000313" key="7">
    <source>
        <dbReference type="EMBL" id="PCJ17536.1"/>
    </source>
</evidence>
<comment type="caution">
    <text evidence="7">The sequence shown here is derived from an EMBL/GenBank/DDBJ whole genome shotgun (WGS) entry which is preliminary data.</text>
</comment>
<keyword evidence="2" id="KW-0479">Metal-binding</keyword>
<dbReference type="EMBL" id="NVVJ01000106">
    <property type="protein sequence ID" value="PCJ17536.1"/>
    <property type="molecule type" value="Genomic_DNA"/>
</dbReference>
<evidence type="ECO:0000256" key="4">
    <source>
        <dbReference type="ARBA" id="ARBA00022833"/>
    </source>
</evidence>
<dbReference type="SMART" id="SM00849">
    <property type="entry name" value="Lactamase_B"/>
    <property type="match status" value="1"/>
</dbReference>
<feature type="signal peptide" evidence="5">
    <location>
        <begin position="1"/>
        <end position="28"/>
    </location>
</feature>
<keyword evidence="5" id="KW-0732">Signal</keyword>
<accession>A0A2A5AF94</accession>
<evidence type="ECO:0000313" key="8">
    <source>
        <dbReference type="Proteomes" id="UP000218327"/>
    </source>
</evidence>
<protein>
    <recommendedName>
        <fullName evidence="6">Metallo-beta-lactamase domain-containing protein</fullName>
    </recommendedName>
</protein>